<dbReference type="Gene3D" id="2.160.20.120">
    <property type="match status" value="1"/>
</dbReference>
<evidence type="ECO:0000313" key="5">
    <source>
        <dbReference type="Proteomes" id="UP000460272"/>
    </source>
</evidence>
<evidence type="ECO:0000259" key="3">
    <source>
        <dbReference type="Pfam" id="PF10988"/>
    </source>
</evidence>
<evidence type="ECO:0000256" key="2">
    <source>
        <dbReference type="SAM" id="Phobius"/>
    </source>
</evidence>
<dbReference type="OrthoDB" id="5511627at2"/>
<dbReference type="InterPro" id="IPR021255">
    <property type="entry name" value="DUF2807"/>
</dbReference>
<feature type="domain" description="Putative auto-transporter adhesin head GIN" evidence="3">
    <location>
        <begin position="139"/>
        <end position="299"/>
    </location>
</feature>
<dbReference type="PANTHER" id="PTHR39200">
    <property type="entry name" value="HYPOTHETICAL EXPORTED PROTEIN"/>
    <property type="match status" value="1"/>
</dbReference>
<accession>A0A6P2C7D0</accession>
<feature type="compositionally biased region" description="Polar residues" evidence="1">
    <location>
        <begin position="42"/>
        <end position="51"/>
    </location>
</feature>
<feature type="transmembrane region" description="Helical" evidence="2">
    <location>
        <begin position="92"/>
        <end position="114"/>
    </location>
</feature>
<dbReference type="Pfam" id="PF10988">
    <property type="entry name" value="DUF2807"/>
    <property type="match status" value="1"/>
</dbReference>
<feature type="compositionally biased region" description="Basic and acidic residues" evidence="1">
    <location>
        <begin position="20"/>
        <end position="38"/>
    </location>
</feature>
<dbReference type="Proteomes" id="UP000460272">
    <property type="component" value="Unassembled WGS sequence"/>
</dbReference>
<dbReference type="AlphaFoldDB" id="A0A6P2C7D0"/>
<keyword evidence="2" id="KW-1133">Transmembrane helix</keyword>
<evidence type="ECO:0000313" key="4">
    <source>
        <dbReference type="EMBL" id="TVZ05951.1"/>
    </source>
</evidence>
<protein>
    <submittedName>
        <fullName evidence="4">DUF2807 domain-containing protein</fullName>
    </submittedName>
</protein>
<proteinExistence type="predicted"/>
<evidence type="ECO:0000256" key="1">
    <source>
        <dbReference type="SAM" id="MobiDB-lite"/>
    </source>
</evidence>
<gene>
    <name evidence="4" type="ORF">EAS64_00285</name>
</gene>
<name>A0A6P2C7D0_9ACTN</name>
<dbReference type="EMBL" id="RPFW01000001">
    <property type="protein sequence ID" value="TVZ05951.1"/>
    <property type="molecule type" value="Genomic_DNA"/>
</dbReference>
<sequence length="315" mass="31288">MRCAHVSVKGDAAPPQLAGKWREDGGLARAGSDERPGLQDHPNGTSGSTTAFDRGRTMKTVALLASATREGGAMTVASAPRRGGHAADHRQLTLIAVLAVAVVSLAAIVGVLLARGGTTSGSGLQGSGLAASQARAVAAFDSLDLAGANNVTVVVGRPQSVVVRADNNLLSHVTTQVTDGTLVIGNSGSFSTRTPMSVDVRVPSLTALALTGSGQITVTGISTPQLTVSVVGSGLLTASGTATRLNVSLPGSGQAQLFQLAAEHVRAVLAGSGLIQVAPTASLDASVHGTGAIFYSGNPPQVTTSITGTGAVIHG</sequence>
<feature type="region of interest" description="Disordered" evidence="1">
    <location>
        <begin position="1"/>
        <end position="52"/>
    </location>
</feature>
<comment type="caution">
    <text evidence="4">The sequence shown here is derived from an EMBL/GenBank/DDBJ whole genome shotgun (WGS) entry which is preliminary data.</text>
</comment>
<dbReference type="PANTHER" id="PTHR39200:SF1">
    <property type="entry name" value="AUTO-TRANSPORTER ADHESIN HEAD GIN DOMAIN-CONTAINING PROTEIN-RELATED"/>
    <property type="match status" value="1"/>
</dbReference>
<keyword evidence="5" id="KW-1185">Reference proteome</keyword>
<organism evidence="4 5">
    <name type="scientific">Trebonia kvetii</name>
    <dbReference type="NCBI Taxonomy" id="2480626"/>
    <lineage>
        <taxon>Bacteria</taxon>
        <taxon>Bacillati</taxon>
        <taxon>Actinomycetota</taxon>
        <taxon>Actinomycetes</taxon>
        <taxon>Streptosporangiales</taxon>
        <taxon>Treboniaceae</taxon>
        <taxon>Trebonia</taxon>
    </lineage>
</organism>
<keyword evidence="2" id="KW-0472">Membrane</keyword>
<reference evidence="4 5" key="1">
    <citation type="submission" date="2018-11" db="EMBL/GenBank/DDBJ databases">
        <title>Trebonia kvetii gen.nov., sp.nov., a novel acidophilic actinobacterium, and proposal of the new actinobacterial family Treboniaceae fam. nov.</title>
        <authorList>
            <person name="Rapoport D."/>
            <person name="Sagova-Mareckova M."/>
            <person name="Sedlacek I."/>
            <person name="Provaznik J."/>
            <person name="Kralova S."/>
            <person name="Pavlinic D."/>
            <person name="Benes V."/>
            <person name="Kopecky J."/>
        </authorList>
    </citation>
    <scope>NUCLEOTIDE SEQUENCE [LARGE SCALE GENOMIC DNA]</scope>
    <source>
        <strain evidence="4 5">15Tr583</strain>
    </source>
</reference>
<keyword evidence="2" id="KW-0812">Transmembrane</keyword>